<keyword evidence="3 9" id="KW-1133">Transmembrane helix</keyword>
<feature type="domain" description="G-protein coupled receptors family 1 profile" evidence="10">
    <location>
        <begin position="26"/>
        <end position="291"/>
    </location>
</feature>
<feature type="transmembrane region" description="Helical" evidence="9">
    <location>
        <begin position="128"/>
        <end position="146"/>
    </location>
</feature>
<dbReference type="OrthoDB" id="5981855at2759"/>
<feature type="transmembrane region" description="Helical" evidence="9">
    <location>
        <begin position="92"/>
        <end position="116"/>
    </location>
</feature>
<organism evidence="11 12">
    <name type="scientific">Desmophyllum pertusum</name>
    <dbReference type="NCBI Taxonomy" id="174260"/>
    <lineage>
        <taxon>Eukaryota</taxon>
        <taxon>Metazoa</taxon>
        <taxon>Cnidaria</taxon>
        <taxon>Anthozoa</taxon>
        <taxon>Hexacorallia</taxon>
        <taxon>Scleractinia</taxon>
        <taxon>Caryophylliina</taxon>
        <taxon>Caryophylliidae</taxon>
        <taxon>Desmophyllum</taxon>
    </lineage>
</organism>
<dbReference type="PANTHER" id="PTHR45695">
    <property type="entry name" value="LEUCOKININ RECEPTOR-RELATED"/>
    <property type="match status" value="1"/>
</dbReference>
<evidence type="ECO:0000256" key="3">
    <source>
        <dbReference type="ARBA" id="ARBA00022989"/>
    </source>
</evidence>
<dbReference type="FunFam" id="1.20.1070.10:FF:000291">
    <property type="entry name" value="Predicted protein"/>
    <property type="match status" value="1"/>
</dbReference>
<comment type="caution">
    <text evidence="11">The sequence shown here is derived from an EMBL/GenBank/DDBJ whole genome shotgun (WGS) entry which is preliminary data.</text>
</comment>
<gene>
    <name evidence="11" type="ORF">OS493_018880</name>
</gene>
<reference evidence="11" key="1">
    <citation type="submission" date="2023-01" db="EMBL/GenBank/DDBJ databases">
        <title>Genome assembly of the deep-sea coral Lophelia pertusa.</title>
        <authorList>
            <person name="Herrera S."/>
            <person name="Cordes E."/>
        </authorList>
    </citation>
    <scope>NUCLEOTIDE SEQUENCE</scope>
    <source>
        <strain evidence="11">USNM1676648</strain>
        <tissue evidence="11">Polyp</tissue>
    </source>
</reference>
<dbReference type="GO" id="GO:0005886">
    <property type="term" value="C:plasma membrane"/>
    <property type="evidence" value="ECO:0007669"/>
    <property type="project" value="TreeGrafter"/>
</dbReference>
<dbReference type="PRINTS" id="PR00237">
    <property type="entry name" value="GPCRRHODOPSN"/>
</dbReference>
<protein>
    <recommendedName>
        <fullName evidence="10">G-protein coupled receptors family 1 profile domain-containing protein</fullName>
    </recommendedName>
</protein>
<proteinExistence type="inferred from homology"/>
<keyword evidence="2 8" id="KW-0812">Transmembrane</keyword>
<dbReference type="PROSITE" id="PS00237">
    <property type="entry name" value="G_PROTEIN_RECEP_F1_1"/>
    <property type="match status" value="1"/>
</dbReference>
<keyword evidence="7 8" id="KW-0807">Transducer</keyword>
<dbReference type="Proteomes" id="UP001163046">
    <property type="component" value="Unassembled WGS sequence"/>
</dbReference>
<evidence type="ECO:0000313" key="12">
    <source>
        <dbReference type="Proteomes" id="UP001163046"/>
    </source>
</evidence>
<dbReference type="Gene3D" id="1.20.1070.10">
    <property type="entry name" value="Rhodopsin 7-helix transmembrane proteins"/>
    <property type="match status" value="1"/>
</dbReference>
<keyword evidence="5 9" id="KW-0472">Membrane</keyword>
<feature type="transmembrane region" description="Helical" evidence="9">
    <location>
        <begin position="12"/>
        <end position="34"/>
    </location>
</feature>
<dbReference type="InterPro" id="IPR017452">
    <property type="entry name" value="GPCR_Rhodpsn_7TM"/>
</dbReference>
<sequence length="359" mass="40876">MEKISDVTKICIIGAYVIILLFSFVGNSIIIHLVRTRKNIRKNPFNWLLVNTAVADLLDVITASAFSVPFFLCENCWISGMVGTIICKLIPYFLVVSICVSIWTLTVIAADRYLAIVCIRRRPLSSRSAVWSIIAVWLLAGLIFSGELYKFKIEEVEGETAVCYPEWHEESEEISIIFNKAEMIVKVVITYAVPLVIMAVLYSLISYFLWKHKPPGTVNQEAYAKQTRKRRAVIKMLMTAVTVFALCWLPVHVSHIMSEFHTDAYFTIPAILRWLFFWLAHANAAIHPWLFLAFSKNLRVEAKGIFTNIRKRGPFKQPKLSPSSQPSLFTNLELASSRREIARSQSSVNISTLSFDTKF</sequence>
<dbReference type="PROSITE" id="PS50262">
    <property type="entry name" value="G_PROTEIN_RECEP_F1_2"/>
    <property type="match status" value="1"/>
</dbReference>
<evidence type="ECO:0000256" key="9">
    <source>
        <dbReference type="SAM" id="Phobius"/>
    </source>
</evidence>
<evidence type="ECO:0000256" key="7">
    <source>
        <dbReference type="ARBA" id="ARBA00023224"/>
    </source>
</evidence>
<feature type="transmembrane region" description="Helical" evidence="9">
    <location>
        <begin position="271"/>
        <end position="294"/>
    </location>
</feature>
<keyword evidence="12" id="KW-1185">Reference proteome</keyword>
<feature type="transmembrane region" description="Helical" evidence="9">
    <location>
        <begin position="46"/>
        <end position="72"/>
    </location>
</feature>
<dbReference type="AlphaFoldDB" id="A0A9W9ZC77"/>
<dbReference type="PANTHER" id="PTHR45695:SF9">
    <property type="entry name" value="LEUCOKININ RECEPTOR"/>
    <property type="match status" value="1"/>
</dbReference>
<evidence type="ECO:0000256" key="1">
    <source>
        <dbReference type="ARBA" id="ARBA00004141"/>
    </source>
</evidence>
<name>A0A9W9ZC77_9CNID</name>
<evidence type="ECO:0000256" key="8">
    <source>
        <dbReference type="RuleBase" id="RU000688"/>
    </source>
</evidence>
<comment type="subcellular location">
    <subcellularLocation>
        <location evidence="1">Membrane</location>
        <topology evidence="1">Multi-pass membrane protein</topology>
    </subcellularLocation>
</comment>
<dbReference type="Pfam" id="PF00001">
    <property type="entry name" value="7tm_1"/>
    <property type="match status" value="1"/>
</dbReference>
<keyword evidence="4 8" id="KW-0297">G-protein coupled receptor</keyword>
<dbReference type="SUPFAM" id="SSF81321">
    <property type="entry name" value="Family A G protein-coupled receptor-like"/>
    <property type="match status" value="1"/>
</dbReference>
<evidence type="ECO:0000256" key="6">
    <source>
        <dbReference type="ARBA" id="ARBA00023170"/>
    </source>
</evidence>
<feature type="transmembrane region" description="Helical" evidence="9">
    <location>
        <begin position="188"/>
        <end position="210"/>
    </location>
</feature>
<keyword evidence="6 8" id="KW-0675">Receptor</keyword>
<evidence type="ECO:0000259" key="10">
    <source>
        <dbReference type="PROSITE" id="PS50262"/>
    </source>
</evidence>
<evidence type="ECO:0000313" key="11">
    <source>
        <dbReference type="EMBL" id="KAJ7379083.1"/>
    </source>
</evidence>
<comment type="similarity">
    <text evidence="8">Belongs to the G-protein coupled receptor 1 family.</text>
</comment>
<dbReference type="InterPro" id="IPR000276">
    <property type="entry name" value="GPCR_Rhodpsn"/>
</dbReference>
<dbReference type="GO" id="GO:0004930">
    <property type="term" value="F:G protein-coupled receptor activity"/>
    <property type="evidence" value="ECO:0007669"/>
    <property type="project" value="UniProtKB-KW"/>
</dbReference>
<accession>A0A9W9ZC77</accession>
<feature type="transmembrane region" description="Helical" evidence="9">
    <location>
        <begin position="231"/>
        <end position="251"/>
    </location>
</feature>
<evidence type="ECO:0000256" key="5">
    <source>
        <dbReference type="ARBA" id="ARBA00023136"/>
    </source>
</evidence>
<dbReference type="EMBL" id="MU826360">
    <property type="protein sequence ID" value="KAJ7379083.1"/>
    <property type="molecule type" value="Genomic_DNA"/>
</dbReference>
<evidence type="ECO:0000256" key="2">
    <source>
        <dbReference type="ARBA" id="ARBA00022692"/>
    </source>
</evidence>
<evidence type="ECO:0000256" key="4">
    <source>
        <dbReference type="ARBA" id="ARBA00023040"/>
    </source>
</evidence>